<evidence type="ECO:0000313" key="1">
    <source>
        <dbReference type="EMBL" id="GBN20696.1"/>
    </source>
</evidence>
<sequence length="72" mass="8102">MDVIASTAFSLQLDSYNDPKNKFVECANNAFSPSFNIKNTFHLAAIVKALTVQQRILRLPLLDDFTSERGVR</sequence>
<organism evidence="1 2">
    <name type="scientific">Araneus ventricosus</name>
    <name type="common">Orbweaver spider</name>
    <name type="synonym">Epeira ventricosa</name>
    <dbReference type="NCBI Taxonomy" id="182803"/>
    <lineage>
        <taxon>Eukaryota</taxon>
        <taxon>Metazoa</taxon>
        <taxon>Ecdysozoa</taxon>
        <taxon>Arthropoda</taxon>
        <taxon>Chelicerata</taxon>
        <taxon>Arachnida</taxon>
        <taxon>Araneae</taxon>
        <taxon>Araneomorphae</taxon>
        <taxon>Entelegynae</taxon>
        <taxon>Araneoidea</taxon>
        <taxon>Araneidae</taxon>
        <taxon>Araneus</taxon>
    </lineage>
</organism>
<accession>A0A4Y2M4M2</accession>
<protein>
    <submittedName>
        <fullName evidence="1">Uncharacterized protein</fullName>
    </submittedName>
</protein>
<reference evidence="1 2" key="1">
    <citation type="journal article" date="2019" name="Sci. Rep.">
        <title>Orb-weaving spider Araneus ventricosus genome elucidates the spidroin gene catalogue.</title>
        <authorList>
            <person name="Kono N."/>
            <person name="Nakamura H."/>
            <person name="Ohtoshi R."/>
            <person name="Moran D.A.P."/>
            <person name="Shinohara A."/>
            <person name="Yoshida Y."/>
            <person name="Fujiwara M."/>
            <person name="Mori M."/>
            <person name="Tomita M."/>
            <person name="Arakawa K."/>
        </authorList>
    </citation>
    <scope>NUCLEOTIDE SEQUENCE [LARGE SCALE GENOMIC DNA]</scope>
</reference>
<evidence type="ECO:0000313" key="2">
    <source>
        <dbReference type="Proteomes" id="UP000499080"/>
    </source>
</evidence>
<name>A0A4Y2M4M2_ARAVE</name>
<feature type="non-terminal residue" evidence="1">
    <location>
        <position position="72"/>
    </location>
</feature>
<dbReference type="Proteomes" id="UP000499080">
    <property type="component" value="Unassembled WGS sequence"/>
</dbReference>
<dbReference type="EMBL" id="BGPR01121155">
    <property type="protein sequence ID" value="GBN20696.1"/>
    <property type="molecule type" value="Genomic_DNA"/>
</dbReference>
<gene>
    <name evidence="1" type="ORF">AVEN_70824_1</name>
</gene>
<dbReference type="AlphaFoldDB" id="A0A4Y2M4M2"/>
<comment type="caution">
    <text evidence="1">The sequence shown here is derived from an EMBL/GenBank/DDBJ whole genome shotgun (WGS) entry which is preliminary data.</text>
</comment>
<keyword evidence="2" id="KW-1185">Reference proteome</keyword>
<proteinExistence type="predicted"/>